<proteinExistence type="predicted"/>
<evidence type="ECO:0000313" key="2">
    <source>
        <dbReference type="EMBL" id="KIK58776.1"/>
    </source>
</evidence>
<dbReference type="Proteomes" id="UP000053593">
    <property type="component" value="Unassembled WGS sequence"/>
</dbReference>
<dbReference type="InterPro" id="IPR032675">
    <property type="entry name" value="LRR_dom_sf"/>
</dbReference>
<dbReference type="InterPro" id="IPR001810">
    <property type="entry name" value="F-box_dom"/>
</dbReference>
<dbReference type="SUPFAM" id="SSF81383">
    <property type="entry name" value="F-box domain"/>
    <property type="match status" value="1"/>
</dbReference>
<dbReference type="AlphaFoldDB" id="A0A0D0BTL5"/>
<reference evidence="2 3" key="1">
    <citation type="submission" date="2014-04" db="EMBL/GenBank/DDBJ databases">
        <title>Evolutionary Origins and Diversification of the Mycorrhizal Mutualists.</title>
        <authorList>
            <consortium name="DOE Joint Genome Institute"/>
            <consortium name="Mycorrhizal Genomics Consortium"/>
            <person name="Kohler A."/>
            <person name="Kuo A."/>
            <person name="Nagy L.G."/>
            <person name="Floudas D."/>
            <person name="Copeland A."/>
            <person name="Barry K.W."/>
            <person name="Cichocki N."/>
            <person name="Veneault-Fourrey C."/>
            <person name="LaButti K."/>
            <person name="Lindquist E.A."/>
            <person name="Lipzen A."/>
            <person name="Lundell T."/>
            <person name="Morin E."/>
            <person name="Murat C."/>
            <person name="Riley R."/>
            <person name="Ohm R."/>
            <person name="Sun H."/>
            <person name="Tunlid A."/>
            <person name="Henrissat B."/>
            <person name="Grigoriev I.V."/>
            <person name="Hibbett D.S."/>
            <person name="Martin F."/>
        </authorList>
    </citation>
    <scope>NUCLEOTIDE SEQUENCE [LARGE SCALE GENOMIC DNA]</scope>
    <source>
        <strain evidence="2 3">FD-317 M1</strain>
    </source>
</reference>
<name>A0A0D0BTL5_9AGAR</name>
<gene>
    <name evidence="2" type="ORF">GYMLUDRAFT_86155</name>
</gene>
<keyword evidence="3" id="KW-1185">Reference proteome</keyword>
<sequence>MEGIATNLFQGRQYSFLSLPLEIKFEVTSYLEPGEILALSGTCHIMRDVLLSTVFRRVVIRPNIDEEVMIRARASKTRHTLYRTLKQVGYVPEDILPSVRECAIRGWRNLSLSSHAVDALISAYTNCLPRMKNVISLTLVNVVLTPSLLLNLRGFSHLKSLSLRACDFRQVSVINVRKFVAGLQVEKLELLGIVGTRANGNNHDGIVEAFRSAAGNLVELRHDLFGLTKALSFSLAIPPLQVLNISLGYCDSDINEALDFISKISTLVSITIEDHTRFGLLTFLRPVRRRISLSSLPSLRRLTCPPKFVSALVGSHNLTALTFRSAFVSYPDPDQANDVRPALSQMLSESDAWFRISRYQSLQELHIPLAFALSLVVDANDDCYLLRLRKLVFDANATDIIDIVYDQVDLNMTFLRLLTTFSTPSLKHLGFIKIALELQNLKRDLKQDLIHIQQRCFSGLERFSVRFMGGGWDFEKDSKNEDWVSFDRKESDCV</sequence>
<dbReference type="SUPFAM" id="SSF52047">
    <property type="entry name" value="RNI-like"/>
    <property type="match status" value="1"/>
</dbReference>
<dbReference type="HOGENOM" id="CLU_054237_0_0_1"/>
<feature type="domain" description="F-box" evidence="1">
    <location>
        <begin position="13"/>
        <end position="58"/>
    </location>
</feature>
<evidence type="ECO:0000259" key="1">
    <source>
        <dbReference type="PROSITE" id="PS50181"/>
    </source>
</evidence>
<evidence type="ECO:0000313" key="3">
    <source>
        <dbReference type="Proteomes" id="UP000053593"/>
    </source>
</evidence>
<dbReference type="PROSITE" id="PS50181">
    <property type="entry name" value="FBOX"/>
    <property type="match status" value="1"/>
</dbReference>
<organism evidence="2 3">
    <name type="scientific">Collybiopsis luxurians FD-317 M1</name>
    <dbReference type="NCBI Taxonomy" id="944289"/>
    <lineage>
        <taxon>Eukaryota</taxon>
        <taxon>Fungi</taxon>
        <taxon>Dikarya</taxon>
        <taxon>Basidiomycota</taxon>
        <taxon>Agaricomycotina</taxon>
        <taxon>Agaricomycetes</taxon>
        <taxon>Agaricomycetidae</taxon>
        <taxon>Agaricales</taxon>
        <taxon>Marasmiineae</taxon>
        <taxon>Omphalotaceae</taxon>
        <taxon>Collybiopsis</taxon>
        <taxon>Collybiopsis luxurians</taxon>
    </lineage>
</organism>
<dbReference type="Gene3D" id="3.80.10.10">
    <property type="entry name" value="Ribonuclease Inhibitor"/>
    <property type="match status" value="1"/>
</dbReference>
<dbReference type="SMART" id="SM00256">
    <property type="entry name" value="FBOX"/>
    <property type="match status" value="1"/>
</dbReference>
<accession>A0A0D0BTL5</accession>
<dbReference type="InterPro" id="IPR036047">
    <property type="entry name" value="F-box-like_dom_sf"/>
</dbReference>
<dbReference type="EMBL" id="KN834783">
    <property type="protein sequence ID" value="KIK58776.1"/>
    <property type="molecule type" value="Genomic_DNA"/>
</dbReference>
<protein>
    <recommendedName>
        <fullName evidence="1">F-box domain-containing protein</fullName>
    </recommendedName>
</protein>